<comment type="cofactor">
    <cofactor evidence="2">
        <name>Zn(2+)</name>
        <dbReference type="ChEBI" id="CHEBI:29105"/>
    </cofactor>
</comment>
<evidence type="ECO:0000313" key="20">
    <source>
        <dbReference type="Proteomes" id="UP000295710"/>
    </source>
</evidence>
<dbReference type="PANTHER" id="PTHR43501">
    <property type="entry name" value="CYTOSOL NON-SPECIFIC DIPEPTIDASE"/>
    <property type="match status" value="1"/>
</dbReference>
<protein>
    <recommendedName>
        <fullName evidence="13">Cytosol non-specific dipeptidase</fullName>
        <ecNumber evidence="10">3.4.13.18</ecNumber>
    </recommendedName>
    <alternativeName>
        <fullName evidence="16">Aminoacyl-histidine dipeptidase</fullName>
    </alternativeName>
    <alternativeName>
        <fullName evidence="15">Beta-alanyl-histidine dipeptidase</fullName>
    </alternativeName>
    <alternativeName>
        <fullName evidence="14">Carnosinase</fullName>
    </alternativeName>
    <alternativeName>
        <fullName evidence="11">Peptidase D</fullName>
    </alternativeName>
    <alternativeName>
        <fullName evidence="17">Xaa-His dipeptidase</fullName>
    </alternativeName>
</protein>
<sequence length="482" mass="52568">MAVLDQLEPKKVFQFFEELCQIPHGTFDTKHISDHCTAFARERGLEVLQDDANNVIIRKPGTDGYEDSEPVILQGHLDMVCEKRPESSHDFAREGLELYVEDGYVRANDTTLGGDDGIAVAMMMAILDSTDIPHPPIEAVFTTDEEVGMGGAMAIDLSVLKGRKLINIDSEEEGILTTGCAGGFRYETVIPIHREKKTGTVITLKIHGLQGGHSGIEIHKQRGNAHKMMGRLLNRIGQTIEIALAEINGGSKDNVIAMESTAEILVADKDAAAVMALAEEMKAVWDNEFMGDEPGLAVEADASADSTVDVCDKASTDRVISYLVMCPFGVQGYSRKLKGLVETSMNIGILETAAGHVKTVYLARSSVESKKQEMKELLATCAKAAGGEGKSFNEYPAWQFNPDSDLRHIMEDVYEDMFGKAPEVTTVHAGLECGLFLGKKPNLDCVSVGPDIMDVHSFNEHLGIESTARTWKYLQAVLAKCK</sequence>
<dbReference type="EC" id="3.4.13.18" evidence="10"/>
<evidence type="ECO:0000256" key="2">
    <source>
        <dbReference type="ARBA" id="ARBA00001947"/>
    </source>
</evidence>
<evidence type="ECO:0000259" key="18">
    <source>
        <dbReference type="Pfam" id="PF07687"/>
    </source>
</evidence>
<dbReference type="GO" id="GO:0070573">
    <property type="term" value="F:metallodipeptidase activity"/>
    <property type="evidence" value="ECO:0007669"/>
    <property type="project" value="TreeGrafter"/>
</dbReference>
<dbReference type="EMBL" id="SMMX01000004">
    <property type="protein sequence ID" value="TDA22359.1"/>
    <property type="molecule type" value="Genomic_DNA"/>
</dbReference>
<dbReference type="GO" id="GO:0005829">
    <property type="term" value="C:cytosol"/>
    <property type="evidence" value="ECO:0007669"/>
    <property type="project" value="TreeGrafter"/>
</dbReference>
<keyword evidence="8" id="KW-0170">Cobalt</keyword>
<evidence type="ECO:0000256" key="6">
    <source>
        <dbReference type="ARBA" id="ARBA00022833"/>
    </source>
</evidence>
<comment type="similarity">
    <text evidence="12">Belongs to the peptidase M20C family.</text>
</comment>
<evidence type="ECO:0000256" key="17">
    <source>
        <dbReference type="ARBA" id="ARBA00078074"/>
    </source>
</evidence>
<evidence type="ECO:0000256" key="12">
    <source>
        <dbReference type="ARBA" id="ARBA00061423"/>
    </source>
</evidence>
<gene>
    <name evidence="19" type="ORF">E1963_06270</name>
</gene>
<keyword evidence="6" id="KW-0862">Zinc</keyword>
<evidence type="ECO:0000313" key="19">
    <source>
        <dbReference type="EMBL" id="TDA22359.1"/>
    </source>
</evidence>
<evidence type="ECO:0000256" key="13">
    <source>
        <dbReference type="ARBA" id="ARBA00071271"/>
    </source>
</evidence>
<keyword evidence="7" id="KW-0482">Metalloprotease</keyword>
<dbReference type="InterPro" id="IPR001160">
    <property type="entry name" value="Peptidase_M20C"/>
</dbReference>
<comment type="caution">
    <text evidence="19">The sequence shown here is derived from an EMBL/GenBank/DDBJ whole genome shotgun (WGS) entry which is preliminary data.</text>
</comment>
<dbReference type="NCBIfam" id="TIGR01893">
    <property type="entry name" value="aa-his-dipept"/>
    <property type="match status" value="1"/>
</dbReference>
<dbReference type="Proteomes" id="UP000295710">
    <property type="component" value="Unassembled WGS sequence"/>
</dbReference>
<dbReference type="CDD" id="cd03890">
    <property type="entry name" value="M20_pepD"/>
    <property type="match status" value="1"/>
</dbReference>
<dbReference type="Pfam" id="PF01546">
    <property type="entry name" value="Peptidase_M20"/>
    <property type="match status" value="1"/>
</dbReference>
<dbReference type="Gene3D" id="3.40.630.10">
    <property type="entry name" value="Zn peptidases"/>
    <property type="match status" value="2"/>
</dbReference>
<dbReference type="PANTHER" id="PTHR43501:SF1">
    <property type="entry name" value="CYTOSOL NON-SPECIFIC DIPEPTIDASE"/>
    <property type="match status" value="1"/>
</dbReference>
<dbReference type="RefSeq" id="WP_132276375.1">
    <property type="nucleotide sequence ID" value="NZ_JAOBST010000001.1"/>
</dbReference>
<keyword evidence="5" id="KW-0378">Hydrolase</keyword>
<dbReference type="InterPro" id="IPR011650">
    <property type="entry name" value="Peptidase_M20_dimer"/>
</dbReference>
<evidence type="ECO:0000256" key="4">
    <source>
        <dbReference type="ARBA" id="ARBA00022723"/>
    </source>
</evidence>
<dbReference type="GO" id="GO:0006508">
    <property type="term" value="P:proteolysis"/>
    <property type="evidence" value="ECO:0007669"/>
    <property type="project" value="UniProtKB-KW"/>
</dbReference>
<evidence type="ECO:0000256" key="7">
    <source>
        <dbReference type="ARBA" id="ARBA00023049"/>
    </source>
</evidence>
<proteinExistence type="inferred from homology"/>
<dbReference type="FunFam" id="3.40.630.10:FF:000018">
    <property type="entry name" value="Aminoacyl-histidine dipeptidase PepD"/>
    <property type="match status" value="1"/>
</dbReference>
<dbReference type="FunFam" id="3.40.630.10:FF:000015">
    <property type="entry name" value="Aminoacyl-histidine dipeptidase PepD"/>
    <property type="match status" value="1"/>
</dbReference>
<evidence type="ECO:0000256" key="9">
    <source>
        <dbReference type="ARBA" id="ARBA00036421"/>
    </source>
</evidence>
<evidence type="ECO:0000256" key="5">
    <source>
        <dbReference type="ARBA" id="ARBA00022801"/>
    </source>
</evidence>
<organism evidence="19 20">
    <name type="scientific">Extibacter muris</name>
    <dbReference type="NCBI Taxonomy" id="1796622"/>
    <lineage>
        <taxon>Bacteria</taxon>
        <taxon>Bacillati</taxon>
        <taxon>Bacillota</taxon>
        <taxon>Clostridia</taxon>
        <taxon>Lachnospirales</taxon>
        <taxon>Lachnospiraceae</taxon>
        <taxon>Extibacter</taxon>
    </lineage>
</organism>
<evidence type="ECO:0000256" key="11">
    <source>
        <dbReference type="ARBA" id="ARBA00044252"/>
    </source>
</evidence>
<dbReference type="InterPro" id="IPR002933">
    <property type="entry name" value="Peptidase_M20"/>
</dbReference>
<comment type="catalytic activity">
    <reaction evidence="9">
        <text>Hydrolysis of dipeptides, preferentially hydrophobic dipeptides including prolyl amino acids.</text>
        <dbReference type="EC" id="3.4.13.18"/>
    </reaction>
</comment>
<dbReference type="PIRSF" id="PIRSF016599">
    <property type="entry name" value="Xaa-His_dipept"/>
    <property type="match status" value="1"/>
</dbReference>
<dbReference type="AlphaFoldDB" id="A0A4R4FHK0"/>
<keyword evidence="20" id="KW-1185">Reference proteome</keyword>
<accession>A0A4R4FHK0</accession>
<dbReference type="PRINTS" id="PR00934">
    <property type="entry name" value="XHISDIPTASE"/>
</dbReference>
<evidence type="ECO:0000256" key="10">
    <source>
        <dbReference type="ARBA" id="ARBA00038976"/>
    </source>
</evidence>
<evidence type="ECO:0000256" key="14">
    <source>
        <dbReference type="ARBA" id="ARBA00075285"/>
    </source>
</evidence>
<keyword evidence="3" id="KW-0645">Protease</keyword>
<evidence type="ECO:0000256" key="1">
    <source>
        <dbReference type="ARBA" id="ARBA00001941"/>
    </source>
</evidence>
<keyword evidence="4" id="KW-0479">Metal-binding</keyword>
<evidence type="ECO:0000256" key="16">
    <source>
        <dbReference type="ARBA" id="ARBA00077688"/>
    </source>
</evidence>
<evidence type="ECO:0000256" key="3">
    <source>
        <dbReference type="ARBA" id="ARBA00022670"/>
    </source>
</evidence>
<dbReference type="GO" id="GO:0046872">
    <property type="term" value="F:metal ion binding"/>
    <property type="evidence" value="ECO:0007669"/>
    <property type="project" value="UniProtKB-KW"/>
</dbReference>
<evidence type="ECO:0000256" key="8">
    <source>
        <dbReference type="ARBA" id="ARBA00023285"/>
    </source>
</evidence>
<comment type="cofactor">
    <cofactor evidence="1">
        <name>Co(2+)</name>
        <dbReference type="ChEBI" id="CHEBI:48828"/>
    </cofactor>
</comment>
<reference evidence="19 20" key="1">
    <citation type="journal article" date="2016" name="Nat. Microbiol.">
        <title>The Mouse Intestinal Bacterial Collection (miBC) provides host-specific insight into cultured diversity and functional potential of the gut microbiota.</title>
        <authorList>
            <person name="Lagkouvardos I."/>
            <person name="Pukall R."/>
            <person name="Abt B."/>
            <person name="Foesel B.U."/>
            <person name="Meier-Kolthoff J.P."/>
            <person name="Kumar N."/>
            <person name="Bresciani A."/>
            <person name="Martinez I."/>
            <person name="Just S."/>
            <person name="Ziegler C."/>
            <person name="Brugiroux S."/>
            <person name="Garzetti D."/>
            <person name="Wenning M."/>
            <person name="Bui T.P."/>
            <person name="Wang J."/>
            <person name="Hugenholtz F."/>
            <person name="Plugge C.M."/>
            <person name="Peterson D.A."/>
            <person name="Hornef M.W."/>
            <person name="Baines J.F."/>
            <person name="Smidt H."/>
            <person name="Walter J."/>
            <person name="Kristiansen K."/>
            <person name="Nielsen H.B."/>
            <person name="Haller D."/>
            <person name="Overmann J."/>
            <person name="Stecher B."/>
            <person name="Clavel T."/>
        </authorList>
    </citation>
    <scope>NUCLEOTIDE SEQUENCE [LARGE SCALE GENOMIC DNA]</scope>
    <source>
        <strain evidence="19 20">DSM 28560</strain>
    </source>
</reference>
<evidence type="ECO:0000256" key="15">
    <source>
        <dbReference type="ARBA" id="ARBA00076004"/>
    </source>
</evidence>
<feature type="domain" description="Peptidase M20 dimerisation" evidence="18">
    <location>
        <begin position="208"/>
        <end position="288"/>
    </location>
</feature>
<dbReference type="Pfam" id="PF07687">
    <property type="entry name" value="M20_dimer"/>
    <property type="match status" value="1"/>
</dbReference>
<name>A0A4R4FHK0_9FIRM</name>
<dbReference type="SUPFAM" id="SSF53187">
    <property type="entry name" value="Zn-dependent exopeptidases"/>
    <property type="match status" value="1"/>
</dbReference>